<proteinExistence type="predicted"/>
<dbReference type="AlphaFoldDB" id="A0AAN9LBN2"/>
<organism evidence="1 2">
    <name type="scientific">Canavalia gladiata</name>
    <name type="common">Sword bean</name>
    <name type="synonym">Dolichos gladiatus</name>
    <dbReference type="NCBI Taxonomy" id="3824"/>
    <lineage>
        <taxon>Eukaryota</taxon>
        <taxon>Viridiplantae</taxon>
        <taxon>Streptophyta</taxon>
        <taxon>Embryophyta</taxon>
        <taxon>Tracheophyta</taxon>
        <taxon>Spermatophyta</taxon>
        <taxon>Magnoliopsida</taxon>
        <taxon>eudicotyledons</taxon>
        <taxon>Gunneridae</taxon>
        <taxon>Pentapetalae</taxon>
        <taxon>rosids</taxon>
        <taxon>fabids</taxon>
        <taxon>Fabales</taxon>
        <taxon>Fabaceae</taxon>
        <taxon>Papilionoideae</taxon>
        <taxon>50 kb inversion clade</taxon>
        <taxon>NPAAA clade</taxon>
        <taxon>indigoferoid/millettioid clade</taxon>
        <taxon>Phaseoleae</taxon>
        <taxon>Canavalia</taxon>
    </lineage>
</organism>
<reference evidence="1 2" key="1">
    <citation type="submission" date="2024-01" db="EMBL/GenBank/DDBJ databases">
        <title>The genomes of 5 underutilized Papilionoideae crops provide insights into root nodulation and disease resistanc.</title>
        <authorList>
            <person name="Jiang F."/>
        </authorList>
    </citation>
    <scope>NUCLEOTIDE SEQUENCE [LARGE SCALE GENOMIC DNA]</scope>
    <source>
        <strain evidence="1">LVBAO_FW01</strain>
        <tissue evidence="1">Leaves</tissue>
    </source>
</reference>
<accession>A0AAN9LBN2</accession>
<gene>
    <name evidence="1" type="ORF">VNO77_25521</name>
</gene>
<dbReference type="EMBL" id="JAYMYQ010000005">
    <property type="protein sequence ID" value="KAK7331299.1"/>
    <property type="molecule type" value="Genomic_DNA"/>
</dbReference>
<evidence type="ECO:0000313" key="2">
    <source>
        <dbReference type="Proteomes" id="UP001367508"/>
    </source>
</evidence>
<name>A0AAN9LBN2_CANGL</name>
<dbReference type="Proteomes" id="UP001367508">
    <property type="component" value="Unassembled WGS sequence"/>
</dbReference>
<sequence>MQNPTRRQIFVDAVKTDGQDSIYTLPNIQISQPIALSSPSLSIARRGEGNRAVKVLRVVFLLLGTEKDTLPFGFGFRRIVFCYC</sequence>
<protein>
    <submittedName>
        <fullName evidence="1">Uncharacterized protein</fullName>
    </submittedName>
</protein>
<keyword evidence="2" id="KW-1185">Reference proteome</keyword>
<comment type="caution">
    <text evidence="1">The sequence shown here is derived from an EMBL/GenBank/DDBJ whole genome shotgun (WGS) entry which is preliminary data.</text>
</comment>
<evidence type="ECO:0000313" key="1">
    <source>
        <dbReference type="EMBL" id="KAK7331299.1"/>
    </source>
</evidence>